<keyword evidence="3" id="KW-0067">ATP-binding</keyword>
<comment type="caution">
    <text evidence="5">The sequence shown here is derived from an EMBL/GenBank/DDBJ whole genome shotgun (WGS) entry which is preliminary data.</text>
</comment>
<dbReference type="AlphaFoldDB" id="A0A5C5YHT3"/>
<dbReference type="Pfam" id="PF00582">
    <property type="entry name" value="Usp"/>
    <property type="match status" value="1"/>
</dbReference>
<evidence type="ECO:0000313" key="5">
    <source>
        <dbReference type="EMBL" id="TWT74551.1"/>
    </source>
</evidence>
<accession>A0A5C5YHT3</accession>
<name>A0A5C5YHT3_9BACT</name>
<reference evidence="5 6" key="1">
    <citation type="submission" date="2019-02" db="EMBL/GenBank/DDBJ databases">
        <title>Deep-cultivation of Planctomycetes and their phenomic and genomic characterization uncovers novel biology.</title>
        <authorList>
            <person name="Wiegand S."/>
            <person name="Jogler M."/>
            <person name="Boedeker C."/>
            <person name="Pinto D."/>
            <person name="Vollmers J."/>
            <person name="Rivas-Marin E."/>
            <person name="Kohn T."/>
            <person name="Peeters S.H."/>
            <person name="Heuer A."/>
            <person name="Rast P."/>
            <person name="Oberbeckmann S."/>
            <person name="Bunk B."/>
            <person name="Jeske O."/>
            <person name="Meyerdierks A."/>
            <person name="Storesund J.E."/>
            <person name="Kallscheuer N."/>
            <person name="Luecker S."/>
            <person name="Lage O.M."/>
            <person name="Pohl T."/>
            <person name="Merkel B.J."/>
            <person name="Hornburger P."/>
            <person name="Mueller R.-W."/>
            <person name="Bruemmer F."/>
            <person name="Labrenz M."/>
            <person name="Spormann A.M."/>
            <person name="Op Den Camp H."/>
            <person name="Overmann J."/>
            <person name="Amann R."/>
            <person name="Jetten M.S.M."/>
            <person name="Mascher T."/>
            <person name="Medema M.H."/>
            <person name="Devos D.P."/>
            <person name="Kaster A.-K."/>
            <person name="Ovreas L."/>
            <person name="Rohde M."/>
            <person name="Galperin M.Y."/>
            <person name="Jogler C."/>
        </authorList>
    </citation>
    <scope>NUCLEOTIDE SEQUENCE [LARGE SCALE GENOMIC DNA]</scope>
    <source>
        <strain evidence="5 6">Pla123a</strain>
    </source>
</reference>
<keyword evidence="6" id="KW-1185">Reference proteome</keyword>
<dbReference type="EMBL" id="SJPO01000008">
    <property type="protein sequence ID" value="TWT74551.1"/>
    <property type="molecule type" value="Genomic_DNA"/>
</dbReference>
<comment type="similarity">
    <text evidence="1">Belongs to the universal stress protein A family.</text>
</comment>
<evidence type="ECO:0000256" key="3">
    <source>
        <dbReference type="ARBA" id="ARBA00022840"/>
    </source>
</evidence>
<dbReference type="SUPFAM" id="SSF52402">
    <property type="entry name" value="Adenine nucleotide alpha hydrolases-like"/>
    <property type="match status" value="1"/>
</dbReference>
<dbReference type="Proteomes" id="UP000318478">
    <property type="component" value="Unassembled WGS sequence"/>
</dbReference>
<dbReference type="InterPro" id="IPR006016">
    <property type="entry name" value="UspA"/>
</dbReference>
<evidence type="ECO:0000256" key="2">
    <source>
        <dbReference type="ARBA" id="ARBA00022741"/>
    </source>
</evidence>
<dbReference type="OrthoDB" id="9788959at2"/>
<dbReference type="PRINTS" id="PR01438">
    <property type="entry name" value="UNVRSLSTRESS"/>
</dbReference>
<dbReference type="PANTHER" id="PTHR46268:SF27">
    <property type="entry name" value="UNIVERSAL STRESS PROTEIN RV2623"/>
    <property type="match status" value="1"/>
</dbReference>
<dbReference type="InterPro" id="IPR014729">
    <property type="entry name" value="Rossmann-like_a/b/a_fold"/>
</dbReference>
<dbReference type="InterPro" id="IPR006015">
    <property type="entry name" value="Universal_stress_UspA"/>
</dbReference>
<keyword evidence="2" id="KW-0547">Nucleotide-binding</keyword>
<dbReference type="GO" id="GO:0005524">
    <property type="term" value="F:ATP binding"/>
    <property type="evidence" value="ECO:0007669"/>
    <property type="project" value="UniProtKB-KW"/>
</dbReference>
<sequence length="146" mass="16261">MISFKRQKKILVPTDFSPQADQAVIDALDMVADPSDLSVLHVAPPMSSYPVADPAIVWENITEHARAERIEDSYRQHIKDPRASAVHFAVRFGAPAEEVVDYAEEHKIDMIMMPSHGRSGLKRLLLGSVAERVVRAAHCPVIVLRN</sequence>
<dbReference type="RefSeq" id="WP_146589016.1">
    <property type="nucleotide sequence ID" value="NZ_SJPO01000008.1"/>
</dbReference>
<protein>
    <submittedName>
        <fullName evidence="5">Putative universal stress protein</fullName>
    </submittedName>
</protein>
<proteinExistence type="inferred from homology"/>
<dbReference type="CDD" id="cd00293">
    <property type="entry name" value="USP-like"/>
    <property type="match status" value="1"/>
</dbReference>
<organism evidence="5 6">
    <name type="scientific">Posidoniimonas polymericola</name>
    <dbReference type="NCBI Taxonomy" id="2528002"/>
    <lineage>
        <taxon>Bacteria</taxon>
        <taxon>Pseudomonadati</taxon>
        <taxon>Planctomycetota</taxon>
        <taxon>Planctomycetia</taxon>
        <taxon>Pirellulales</taxon>
        <taxon>Lacipirellulaceae</taxon>
        <taxon>Posidoniimonas</taxon>
    </lineage>
</organism>
<evidence type="ECO:0000256" key="1">
    <source>
        <dbReference type="ARBA" id="ARBA00008791"/>
    </source>
</evidence>
<dbReference type="Gene3D" id="3.40.50.620">
    <property type="entry name" value="HUPs"/>
    <property type="match status" value="1"/>
</dbReference>
<feature type="domain" description="UspA" evidence="4">
    <location>
        <begin position="8"/>
        <end position="145"/>
    </location>
</feature>
<evidence type="ECO:0000259" key="4">
    <source>
        <dbReference type="Pfam" id="PF00582"/>
    </source>
</evidence>
<gene>
    <name evidence="5" type="ORF">Pla123a_33750</name>
</gene>
<dbReference type="PANTHER" id="PTHR46268">
    <property type="entry name" value="STRESS RESPONSE PROTEIN NHAX"/>
    <property type="match status" value="1"/>
</dbReference>
<evidence type="ECO:0000313" key="6">
    <source>
        <dbReference type="Proteomes" id="UP000318478"/>
    </source>
</evidence>